<gene>
    <name evidence="1" type="ORF">GOODEAATRI_017667</name>
</gene>
<reference evidence="1 2" key="1">
    <citation type="submission" date="2021-06" db="EMBL/GenBank/DDBJ databases">
        <authorList>
            <person name="Palmer J.M."/>
        </authorList>
    </citation>
    <scope>NUCLEOTIDE SEQUENCE [LARGE SCALE GENOMIC DNA]</scope>
    <source>
        <strain evidence="1 2">GA_2019</strain>
        <tissue evidence="1">Muscle</tissue>
    </source>
</reference>
<comment type="caution">
    <text evidence="1">The sequence shown here is derived from an EMBL/GenBank/DDBJ whole genome shotgun (WGS) entry which is preliminary data.</text>
</comment>
<evidence type="ECO:0000313" key="1">
    <source>
        <dbReference type="EMBL" id="MEQ2185382.1"/>
    </source>
</evidence>
<name>A0ABV0PPW7_9TELE</name>
<dbReference type="Proteomes" id="UP001476798">
    <property type="component" value="Unassembled WGS sequence"/>
</dbReference>
<sequence length="98" mass="10811">MSVQSLNGDSYQGGQVGANIQSQVDTLRHVISQTGGYSDSLAASQMYSPQGINVRPVNNLPLFLLTYPLLFYPAMIPLWQDVHDSVQIWVHIVKKLPG</sequence>
<dbReference type="EMBL" id="JAHRIO010081417">
    <property type="protein sequence ID" value="MEQ2185382.1"/>
    <property type="molecule type" value="Genomic_DNA"/>
</dbReference>
<organism evidence="1 2">
    <name type="scientific">Goodea atripinnis</name>
    <dbReference type="NCBI Taxonomy" id="208336"/>
    <lineage>
        <taxon>Eukaryota</taxon>
        <taxon>Metazoa</taxon>
        <taxon>Chordata</taxon>
        <taxon>Craniata</taxon>
        <taxon>Vertebrata</taxon>
        <taxon>Euteleostomi</taxon>
        <taxon>Actinopterygii</taxon>
        <taxon>Neopterygii</taxon>
        <taxon>Teleostei</taxon>
        <taxon>Neoteleostei</taxon>
        <taxon>Acanthomorphata</taxon>
        <taxon>Ovalentaria</taxon>
        <taxon>Atherinomorphae</taxon>
        <taxon>Cyprinodontiformes</taxon>
        <taxon>Goodeidae</taxon>
        <taxon>Goodea</taxon>
    </lineage>
</organism>
<protein>
    <submittedName>
        <fullName evidence="1">Uncharacterized protein</fullName>
    </submittedName>
</protein>
<accession>A0ABV0PPW7</accession>
<evidence type="ECO:0000313" key="2">
    <source>
        <dbReference type="Proteomes" id="UP001476798"/>
    </source>
</evidence>
<proteinExistence type="predicted"/>
<keyword evidence="2" id="KW-1185">Reference proteome</keyword>